<name>A0A8J6UI75_9FLAO</name>
<comment type="caution">
    <text evidence="1">The sequence shown here is derived from an EMBL/GenBank/DDBJ whole genome shotgun (WGS) entry which is preliminary data.</text>
</comment>
<reference evidence="1" key="2">
    <citation type="submission" date="2020-09" db="EMBL/GenBank/DDBJ databases">
        <authorList>
            <person name="Wu Z."/>
        </authorList>
    </citation>
    <scope>NUCLEOTIDE SEQUENCE</scope>
    <source>
        <strain evidence="1">SC17</strain>
    </source>
</reference>
<protein>
    <submittedName>
        <fullName evidence="1">Uncharacterized protein</fullName>
    </submittedName>
</protein>
<dbReference type="Proteomes" id="UP000602057">
    <property type="component" value="Unassembled WGS sequence"/>
</dbReference>
<gene>
    <name evidence="1" type="ORF">ICJ84_12685</name>
</gene>
<keyword evidence="2" id="KW-1185">Reference proteome</keyword>
<reference evidence="1" key="1">
    <citation type="journal article" date="2013" name="Int. J. Syst. Evol. Microbiol.">
        <title>Aestuariibaculum suncheonense gen. nov., sp. nov., a marine bacterium of the family Flavobacteriaceae isolated from a tidal flat and emended descriptions of the genera Gaetbulibacter and Tamlana.</title>
        <authorList>
            <person name="Jeong S.H."/>
            <person name="Park M.S."/>
            <person name="Jin H.M."/>
            <person name="Lee K."/>
            <person name="Park W."/>
            <person name="Jeon C.O."/>
        </authorList>
    </citation>
    <scope>NUCLEOTIDE SEQUENCE</scope>
    <source>
        <strain evidence="1">SC17</strain>
    </source>
</reference>
<organism evidence="1 2">
    <name type="scientific">Aestuariibaculum suncheonense</name>
    <dbReference type="NCBI Taxonomy" id="1028745"/>
    <lineage>
        <taxon>Bacteria</taxon>
        <taxon>Pseudomonadati</taxon>
        <taxon>Bacteroidota</taxon>
        <taxon>Flavobacteriia</taxon>
        <taxon>Flavobacteriales</taxon>
        <taxon>Flavobacteriaceae</taxon>
    </lineage>
</organism>
<accession>A0A8J6UI75</accession>
<dbReference type="EMBL" id="JACVXC010000005">
    <property type="protein sequence ID" value="MBD0836294.1"/>
    <property type="molecule type" value="Genomic_DNA"/>
</dbReference>
<evidence type="ECO:0000313" key="2">
    <source>
        <dbReference type="Proteomes" id="UP000602057"/>
    </source>
</evidence>
<dbReference type="RefSeq" id="WP_188216792.1">
    <property type="nucleotide sequence ID" value="NZ_BAABGH010000002.1"/>
</dbReference>
<proteinExistence type="predicted"/>
<evidence type="ECO:0000313" key="1">
    <source>
        <dbReference type="EMBL" id="MBD0836294.1"/>
    </source>
</evidence>
<sequence>MIEYKRWFYKGLVGLIVAIIQFGCSNDESTNEGVSVFWEQTGCADPWGTGANDTEAETTNALKLFLAGEDISVFKVNVEITSTAQDCFACSCLTGKTITVNVAESDVAKMEELGFYLK</sequence>
<dbReference type="AlphaFoldDB" id="A0A8J6UI75"/>